<feature type="region of interest" description="Disordered" evidence="3">
    <location>
        <begin position="156"/>
        <end position="200"/>
    </location>
</feature>
<reference evidence="4 5" key="2">
    <citation type="submission" date="2018-11" db="EMBL/GenBank/DDBJ databases">
        <authorList>
            <consortium name="Pathogen Informatics"/>
        </authorList>
    </citation>
    <scope>NUCLEOTIDE SEQUENCE [LARGE SCALE GENOMIC DNA]</scope>
</reference>
<dbReference type="PANTHER" id="PTHR28524:SF3">
    <property type="entry name" value="SUCCINATE DEHYDROGENASE ASSEMBLY FACTOR 4, MITOCHONDRIAL"/>
    <property type="match status" value="1"/>
</dbReference>
<evidence type="ECO:0000256" key="1">
    <source>
        <dbReference type="ARBA" id="ARBA00005701"/>
    </source>
</evidence>
<dbReference type="WBParaSite" id="TCLT_0000473101-mRNA-1">
    <property type="protein sequence ID" value="TCLT_0000473101-mRNA-1"/>
    <property type="gene ID" value="TCLT_0000473101"/>
</dbReference>
<proteinExistence type="inferred from homology"/>
<protein>
    <recommendedName>
        <fullName evidence="2">Succinate dehydrogenase assembly factor 4, mitochondrial</fullName>
    </recommendedName>
</protein>
<dbReference type="OrthoDB" id="201362at2759"/>
<evidence type="ECO:0000313" key="6">
    <source>
        <dbReference type="WBParaSite" id="TCLT_0000473101-mRNA-1"/>
    </source>
</evidence>
<feature type="compositionally biased region" description="Basic and acidic residues" evidence="3">
    <location>
        <begin position="156"/>
        <end position="178"/>
    </location>
</feature>
<dbReference type="InterPro" id="IPR012875">
    <property type="entry name" value="SDHF4"/>
</dbReference>
<dbReference type="GO" id="GO:0034553">
    <property type="term" value="P:mitochondrial respiratory chain complex II assembly"/>
    <property type="evidence" value="ECO:0007669"/>
    <property type="project" value="TreeGrafter"/>
</dbReference>
<comment type="similarity">
    <text evidence="1">Belongs to the SDHAF4 family.</text>
</comment>
<dbReference type="Pfam" id="PF07896">
    <property type="entry name" value="DUF1674"/>
    <property type="match status" value="1"/>
</dbReference>
<reference evidence="6" key="1">
    <citation type="submission" date="2017-02" db="UniProtKB">
        <authorList>
            <consortium name="WormBaseParasite"/>
        </authorList>
    </citation>
    <scope>IDENTIFICATION</scope>
</reference>
<keyword evidence="5" id="KW-1185">Reference proteome</keyword>
<evidence type="ECO:0000313" key="5">
    <source>
        <dbReference type="Proteomes" id="UP000276776"/>
    </source>
</evidence>
<dbReference type="Proteomes" id="UP000276776">
    <property type="component" value="Unassembled WGS sequence"/>
</dbReference>
<gene>
    <name evidence="4" type="ORF">TCLT_LOCUS4720</name>
</gene>
<dbReference type="OMA" id="CIFIWAG"/>
<dbReference type="STRING" id="103827.A0A0N5CWK7"/>
<organism evidence="6">
    <name type="scientific">Thelazia callipaeda</name>
    <name type="common">Oriental eyeworm</name>
    <name type="synonym">Parasitic nematode</name>
    <dbReference type="NCBI Taxonomy" id="103827"/>
    <lineage>
        <taxon>Eukaryota</taxon>
        <taxon>Metazoa</taxon>
        <taxon>Ecdysozoa</taxon>
        <taxon>Nematoda</taxon>
        <taxon>Chromadorea</taxon>
        <taxon>Rhabditida</taxon>
        <taxon>Spirurina</taxon>
        <taxon>Spiruromorpha</taxon>
        <taxon>Thelazioidea</taxon>
        <taxon>Thelaziidae</taxon>
        <taxon>Thelazia</taxon>
    </lineage>
</organism>
<dbReference type="PANTHER" id="PTHR28524">
    <property type="entry name" value="SUCCINATE DEHYDROGENASE ASSEMBLY FACTOR 4, MITOCHONDRIAL"/>
    <property type="match status" value="1"/>
</dbReference>
<dbReference type="EMBL" id="UYYF01004301">
    <property type="protein sequence ID" value="VDN01871.1"/>
    <property type="molecule type" value="Genomic_DNA"/>
</dbReference>
<dbReference type="AlphaFoldDB" id="A0A0N5CWK7"/>
<evidence type="ECO:0000313" key="4">
    <source>
        <dbReference type="EMBL" id="VDN01871.1"/>
    </source>
</evidence>
<name>A0A0N5CWK7_THECL</name>
<accession>A0A0N5CWK7</accession>
<evidence type="ECO:0000256" key="2">
    <source>
        <dbReference type="ARBA" id="ARBA00022170"/>
    </source>
</evidence>
<evidence type="ECO:0000256" key="3">
    <source>
        <dbReference type="SAM" id="MobiDB-lite"/>
    </source>
</evidence>
<sequence length="215" mass="24465">MCTQQAKFTVAKHVVGFTIIVLDGCIFIWAGEKNRLDFLCFAQQMKSMTLMEAPKPNHFTESFTIKLNKLFPSKQVFFSTDINTDDSAFWAELLQTISNYASNHKEFFGLLLVSVYYMLRVLRLRNILQICGNQRCFAGVEKGVLSEKDIENLKKTPRGKFDQHKVQGESKPYDDPFLPKHPGGVNPETGEIGGPAGLEPTRYGDWERKGRCIDF</sequence>
<dbReference type="GO" id="GO:0005739">
    <property type="term" value="C:mitochondrion"/>
    <property type="evidence" value="ECO:0007669"/>
    <property type="project" value="TreeGrafter"/>
</dbReference>